<comment type="similarity">
    <text evidence="1">Belongs to the HpcH/HpaI aldolase family.</text>
</comment>
<proteinExistence type="inferred from homology"/>
<dbReference type="PANTHER" id="PTHR30502">
    <property type="entry name" value="2-KETO-3-DEOXY-L-RHAMNONATE ALDOLASE"/>
    <property type="match status" value="1"/>
</dbReference>
<dbReference type="EMBL" id="BSPB01000002">
    <property type="protein sequence ID" value="GLS12831.1"/>
    <property type="molecule type" value="Genomic_DNA"/>
</dbReference>
<accession>A0ABQ6C3C8</accession>
<dbReference type="InterPro" id="IPR040442">
    <property type="entry name" value="Pyrv_kinase-like_dom_sf"/>
</dbReference>
<dbReference type="Proteomes" id="UP001156903">
    <property type="component" value="Unassembled WGS sequence"/>
</dbReference>
<evidence type="ECO:0000256" key="2">
    <source>
        <dbReference type="ARBA" id="ARBA00022723"/>
    </source>
</evidence>
<evidence type="ECO:0000256" key="1">
    <source>
        <dbReference type="ARBA" id="ARBA00005568"/>
    </source>
</evidence>
<keyword evidence="6" id="KW-1185">Reference proteome</keyword>
<dbReference type="InterPro" id="IPR015813">
    <property type="entry name" value="Pyrv/PenolPyrv_kinase-like_dom"/>
</dbReference>
<protein>
    <submittedName>
        <fullName evidence="5">4-hydroxy-2-oxovalerate aldolase</fullName>
    </submittedName>
</protein>
<dbReference type="SUPFAM" id="SSF51621">
    <property type="entry name" value="Phosphoenolpyruvate/pyruvate domain"/>
    <property type="match status" value="1"/>
</dbReference>
<dbReference type="PANTHER" id="PTHR30502:SF0">
    <property type="entry name" value="PHOSPHOENOLPYRUVATE CARBOXYLASE FAMILY PROTEIN"/>
    <property type="match status" value="1"/>
</dbReference>
<reference evidence="6" key="1">
    <citation type="journal article" date="2019" name="Int. J. Syst. Evol. Microbiol.">
        <title>The Global Catalogue of Microorganisms (GCM) 10K type strain sequencing project: providing services to taxonomists for standard genome sequencing and annotation.</title>
        <authorList>
            <consortium name="The Broad Institute Genomics Platform"/>
            <consortium name="The Broad Institute Genome Sequencing Center for Infectious Disease"/>
            <person name="Wu L."/>
            <person name="Ma J."/>
        </authorList>
    </citation>
    <scope>NUCLEOTIDE SEQUENCE [LARGE SCALE GENOMIC DNA]</scope>
    <source>
        <strain evidence="6">NBRC 109341</strain>
    </source>
</reference>
<organism evidence="5 6">
    <name type="scientific">Hydrogenophaga electricum</name>
    <dbReference type="NCBI Taxonomy" id="1230953"/>
    <lineage>
        <taxon>Bacteria</taxon>
        <taxon>Pseudomonadati</taxon>
        <taxon>Pseudomonadota</taxon>
        <taxon>Betaproteobacteria</taxon>
        <taxon>Burkholderiales</taxon>
        <taxon>Comamonadaceae</taxon>
        <taxon>Hydrogenophaga</taxon>
    </lineage>
</organism>
<name>A0ABQ6C3C8_9BURK</name>
<sequence>MKQRADIREGSLALGSFVKTDSAQITEILGTTDLDFIVVDAEHAPFDRLSLDRHMMAGRATGMPVWVRVPDKLPATFQSALDLGAAGLVVPRVDNAGQARQVVAQAKFRHGGSRGFSISPRFAGYGTLSMTAAIDAADRTLVMCQIETAEGLAQVAAIAATPGVDGLLIGRADLALSLGVEDIRAPIVSDACDRIIEAALQAGIAPAMFVPNPQDAQAFRRRGVRCFVISSDQSLLRGAVQQMAHPSQWEAPAEH</sequence>
<evidence type="ECO:0000259" key="4">
    <source>
        <dbReference type="Pfam" id="PF03328"/>
    </source>
</evidence>
<dbReference type="Pfam" id="PF03328">
    <property type="entry name" value="HpcH_HpaI"/>
    <property type="match status" value="1"/>
</dbReference>
<dbReference type="InterPro" id="IPR050251">
    <property type="entry name" value="HpcH-HpaI_aldolase"/>
</dbReference>
<evidence type="ECO:0000313" key="6">
    <source>
        <dbReference type="Proteomes" id="UP001156903"/>
    </source>
</evidence>
<dbReference type="Gene3D" id="3.20.20.60">
    <property type="entry name" value="Phosphoenolpyruvate-binding domains"/>
    <property type="match status" value="1"/>
</dbReference>
<keyword evidence="2" id="KW-0479">Metal-binding</keyword>
<feature type="domain" description="HpcH/HpaI aldolase/citrate lyase" evidence="4">
    <location>
        <begin position="15"/>
        <end position="236"/>
    </location>
</feature>
<comment type="caution">
    <text evidence="5">The sequence shown here is derived from an EMBL/GenBank/DDBJ whole genome shotgun (WGS) entry which is preliminary data.</text>
</comment>
<keyword evidence="3" id="KW-0456">Lyase</keyword>
<evidence type="ECO:0000256" key="3">
    <source>
        <dbReference type="ARBA" id="ARBA00023239"/>
    </source>
</evidence>
<dbReference type="RefSeq" id="WP_234264787.1">
    <property type="nucleotide sequence ID" value="NZ_BSPB01000002.1"/>
</dbReference>
<dbReference type="InterPro" id="IPR005000">
    <property type="entry name" value="Aldolase/citrate-lyase_domain"/>
</dbReference>
<evidence type="ECO:0000313" key="5">
    <source>
        <dbReference type="EMBL" id="GLS12831.1"/>
    </source>
</evidence>
<gene>
    <name evidence="5" type="ORF">GCM10007935_02590</name>
</gene>